<keyword evidence="4" id="KW-0812">Transmembrane</keyword>
<dbReference type="InterPro" id="IPR044851">
    <property type="entry name" value="Wax_synthase"/>
</dbReference>
<dbReference type="Pfam" id="PF13813">
    <property type="entry name" value="MBOAT_2"/>
    <property type="match status" value="1"/>
</dbReference>
<evidence type="ECO:0000256" key="4">
    <source>
        <dbReference type="ARBA" id="ARBA00022692"/>
    </source>
</evidence>
<evidence type="ECO:0000256" key="7">
    <source>
        <dbReference type="SAM" id="SignalP"/>
    </source>
</evidence>
<sequence>MSAYLSGIETGNACLRAALLLLATDPVRACRHEAQTEEPARMSCARRLAWTLRLTCAYRGVGWSCQIAHLPPRPTSTRSGFVASRLFRIALHALCLDVVHSYMSVDPLFSGTRAAADAQRQRRPALFVFASALALAHFYATFNIAYDATALAAVATRCSAPAAWPAAFGRWADAYTVRRFWGRTWHQQLRWLLGGLGAALARALGCARGSWASAHVQLGAAFALSGAAHACGDAVLALPGASARFFLAQAAVITLEDALVAGGARLGVPDAPAVRVCGFVWTAAWMLWSNAWLGLAGPQLRAGYLGEQVATVSVVRPVLRYVAAATGMDVLKSIETLIQGA</sequence>
<feature type="domain" description="Wax synthase" evidence="8">
    <location>
        <begin position="164"/>
        <end position="246"/>
    </location>
</feature>
<organism evidence="9 10">
    <name type="scientific">Phanerochaete sordida</name>
    <dbReference type="NCBI Taxonomy" id="48140"/>
    <lineage>
        <taxon>Eukaryota</taxon>
        <taxon>Fungi</taxon>
        <taxon>Dikarya</taxon>
        <taxon>Basidiomycota</taxon>
        <taxon>Agaricomycotina</taxon>
        <taxon>Agaricomycetes</taxon>
        <taxon>Polyporales</taxon>
        <taxon>Phanerochaetaceae</taxon>
        <taxon>Phanerochaete</taxon>
    </lineage>
</organism>
<dbReference type="AlphaFoldDB" id="A0A9P3GLE0"/>
<feature type="signal peptide" evidence="7">
    <location>
        <begin position="1"/>
        <end position="29"/>
    </location>
</feature>
<comment type="caution">
    <text evidence="9">The sequence shown here is derived from an EMBL/GenBank/DDBJ whole genome shotgun (WGS) entry which is preliminary data.</text>
</comment>
<evidence type="ECO:0000256" key="1">
    <source>
        <dbReference type="ARBA" id="ARBA00004141"/>
    </source>
</evidence>
<evidence type="ECO:0000256" key="6">
    <source>
        <dbReference type="ARBA" id="ARBA00023136"/>
    </source>
</evidence>
<dbReference type="GO" id="GO:0008374">
    <property type="term" value="F:O-acyltransferase activity"/>
    <property type="evidence" value="ECO:0007669"/>
    <property type="project" value="InterPro"/>
</dbReference>
<dbReference type="Proteomes" id="UP000703269">
    <property type="component" value="Unassembled WGS sequence"/>
</dbReference>
<dbReference type="OrthoDB" id="1077582at2759"/>
<keyword evidence="6" id="KW-0472">Membrane</keyword>
<dbReference type="EMBL" id="BPQB01000050">
    <property type="protein sequence ID" value="GJE95599.1"/>
    <property type="molecule type" value="Genomic_DNA"/>
</dbReference>
<evidence type="ECO:0000256" key="2">
    <source>
        <dbReference type="ARBA" id="ARBA00007282"/>
    </source>
</evidence>
<dbReference type="PANTHER" id="PTHR31595:SF67">
    <property type="entry name" value="WAX SYNTHASE DOMAIN-CONTAINING PROTEIN"/>
    <property type="match status" value="1"/>
</dbReference>
<keyword evidence="5" id="KW-1133">Transmembrane helix</keyword>
<comment type="subcellular location">
    <subcellularLocation>
        <location evidence="1">Membrane</location>
        <topology evidence="1">Multi-pass membrane protein</topology>
    </subcellularLocation>
</comment>
<gene>
    <name evidence="9" type="ORF">PsYK624_117850</name>
</gene>
<proteinExistence type="inferred from homology"/>
<comment type="similarity">
    <text evidence="2">Belongs to the wax synthase family.</text>
</comment>
<keyword evidence="7" id="KW-0732">Signal</keyword>
<feature type="chain" id="PRO_5040211700" evidence="7">
    <location>
        <begin position="30"/>
        <end position="341"/>
    </location>
</feature>
<protein>
    <submittedName>
        <fullName evidence="9">Membrane bound O-acyl transferase family-domain-containing protein</fullName>
    </submittedName>
</protein>
<keyword evidence="10" id="KW-1185">Reference proteome</keyword>
<evidence type="ECO:0000256" key="3">
    <source>
        <dbReference type="ARBA" id="ARBA00022679"/>
    </source>
</evidence>
<evidence type="ECO:0000256" key="5">
    <source>
        <dbReference type="ARBA" id="ARBA00022989"/>
    </source>
</evidence>
<name>A0A9P3GLE0_9APHY</name>
<accession>A0A9P3GLE0</accession>
<dbReference type="GO" id="GO:0016020">
    <property type="term" value="C:membrane"/>
    <property type="evidence" value="ECO:0007669"/>
    <property type="project" value="UniProtKB-SubCell"/>
</dbReference>
<evidence type="ECO:0000313" key="9">
    <source>
        <dbReference type="EMBL" id="GJE95599.1"/>
    </source>
</evidence>
<evidence type="ECO:0000259" key="8">
    <source>
        <dbReference type="Pfam" id="PF13813"/>
    </source>
</evidence>
<dbReference type="PANTHER" id="PTHR31595">
    <property type="entry name" value="LONG-CHAIN-ALCOHOL O-FATTY-ACYLTRANSFERASE 3-RELATED"/>
    <property type="match status" value="1"/>
</dbReference>
<dbReference type="InterPro" id="IPR032805">
    <property type="entry name" value="Wax_synthase_dom"/>
</dbReference>
<dbReference type="GO" id="GO:0006629">
    <property type="term" value="P:lipid metabolic process"/>
    <property type="evidence" value="ECO:0007669"/>
    <property type="project" value="InterPro"/>
</dbReference>
<evidence type="ECO:0000313" key="10">
    <source>
        <dbReference type="Proteomes" id="UP000703269"/>
    </source>
</evidence>
<keyword evidence="3 9" id="KW-0808">Transferase</keyword>
<reference evidence="9 10" key="1">
    <citation type="submission" date="2021-08" db="EMBL/GenBank/DDBJ databases">
        <title>Draft Genome Sequence of Phanerochaete sordida strain YK-624.</title>
        <authorList>
            <person name="Mori T."/>
            <person name="Dohra H."/>
            <person name="Suzuki T."/>
            <person name="Kawagishi H."/>
            <person name="Hirai H."/>
        </authorList>
    </citation>
    <scope>NUCLEOTIDE SEQUENCE [LARGE SCALE GENOMIC DNA]</scope>
    <source>
        <strain evidence="9 10">YK-624</strain>
    </source>
</reference>